<name>A0A7K1L277_9ACTN</name>
<feature type="signal peptide" evidence="1">
    <location>
        <begin position="1"/>
        <end position="19"/>
    </location>
</feature>
<dbReference type="EMBL" id="WOFH01000006">
    <property type="protein sequence ID" value="MUN38512.1"/>
    <property type="molecule type" value="Genomic_DNA"/>
</dbReference>
<evidence type="ECO:0000256" key="1">
    <source>
        <dbReference type="SAM" id="SignalP"/>
    </source>
</evidence>
<proteinExistence type="predicted"/>
<dbReference type="Proteomes" id="UP000432015">
    <property type="component" value="Unassembled WGS sequence"/>
</dbReference>
<dbReference type="AlphaFoldDB" id="A0A7K1L277"/>
<evidence type="ECO:0000313" key="2">
    <source>
        <dbReference type="EMBL" id="MUN38512.1"/>
    </source>
</evidence>
<accession>A0A7K1L277</accession>
<reference evidence="2 3" key="1">
    <citation type="submission" date="2019-11" db="EMBL/GenBank/DDBJ databases">
        <authorList>
            <person name="Cao P."/>
        </authorList>
    </citation>
    <scope>NUCLEOTIDE SEQUENCE [LARGE SCALE GENOMIC DNA]</scope>
    <source>
        <strain evidence="2 3">NEAU-AAG5</strain>
    </source>
</reference>
<evidence type="ECO:0000313" key="3">
    <source>
        <dbReference type="Proteomes" id="UP000432015"/>
    </source>
</evidence>
<keyword evidence="3" id="KW-1185">Reference proteome</keyword>
<sequence>MTMLTYALLSDPAPLAASAAGQARSTGTVYLMVTNTGPTAAHWSRNEVAVPVGDGADDLTPDLSKVTATATFHDLKTGAARKLKVQPPAATGPFVVTDPSGKKIAFAAGDHLVLKLEGVPVAAAAGLAVLKVKEIAARTANANPTTGVAVVPLVKTAAKPASAPGNFRPVPAMVENGDAVVLCWDGPADWAYTISLPDGTSAPVTIPGPLEWKPAPGTGPKRDSTYTLVATDPGTGQKHFLTTTVQVRTPTFENGVHALRVQGIGNTGALTFTSVGIDVFSNTGTRGVAQSFSVVAERVYADRVQGTATRAGWITFPEGGLQVCNGNFDVPRIGAVFAESGIYQRQFVPGEENRWISMSDGGEISLEQRHKDGSTSYASLRVSSLDTRASQW</sequence>
<organism evidence="2 3">
    <name type="scientific">Actinomadura litoris</name>
    <dbReference type="NCBI Taxonomy" id="2678616"/>
    <lineage>
        <taxon>Bacteria</taxon>
        <taxon>Bacillati</taxon>
        <taxon>Actinomycetota</taxon>
        <taxon>Actinomycetes</taxon>
        <taxon>Streptosporangiales</taxon>
        <taxon>Thermomonosporaceae</taxon>
        <taxon>Actinomadura</taxon>
    </lineage>
</organism>
<protein>
    <submittedName>
        <fullName evidence="2">Uncharacterized protein</fullName>
    </submittedName>
</protein>
<keyword evidence="1" id="KW-0732">Signal</keyword>
<comment type="caution">
    <text evidence="2">The sequence shown here is derived from an EMBL/GenBank/DDBJ whole genome shotgun (WGS) entry which is preliminary data.</text>
</comment>
<feature type="chain" id="PRO_5029667052" evidence="1">
    <location>
        <begin position="20"/>
        <end position="392"/>
    </location>
</feature>
<gene>
    <name evidence="2" type="ORF">GNZ18_18130</name>
</gene>
<dbReference type="RefSeq" id="WP_156217698.1">
    <property type="nucleotide sequence ID" value="NZ_WOFH01000006.1"/>
</dbReference>